<dbReference type="InterPro" id="IPR029058">
    <property type="entry name" value="AB_hydrolase_fold"/>
</dbReference>
<protein>
    <submittedName>
        <fullName evidence="7">Related to triacylglycerol lipase</fullName>
    </submittedName>
</protein>
<dbReference type="Pfam" id="PF01764">
    <property type="entry name" value="Lipase_3"/>
    <property type="match status" value="1"/>
</dbReference>
<evidence type="ECO:0000256" key="2">
    <source>
        <dbReference type="ARBA" id="ARBA00043996"/>
    </source>
</evidence>
<comment type="catalytic activity">
    <reaction evidence="3">
        <text>a diacylglycerol + H2O = a monoacylglycerol + a fatty acid + H(+)</text>
        <dbReference type="Rhea" id="RHEA:32731"/>
        <dbReference type="ChEBI" id="CHEBI:15377"/>
        <dbReference type="ChEBI" id="CHEBI:15378"/>
        <dbReference type="ChEBI" id="CHEBI:17408"/>
        <dbReference type="ChEBI" id="CHEBI:18035"/>
        <dbReference type="ChEBI" id="CHEBI:28868"/>
    </reaction>
</comment>
<feature type="signal peptide" evidence="5">
    <location>
        <begin position="1"/>
        <end position="21"/>
    </location>
</feature>
<evidence type="ECO:0000313" key="7">
    <source>
        <dbReference type="EMBL" id="CCA73795.1"/>
    </source>
</evidence>
<organism evidence="7 8">
    <name type="scientific">Serendipita indica (strain DSM 11827)</name>
    <name type="common">Root endophyte fungus</name>
    <name type="synonym">Piriformospora indica</name>
    <dbReference type="NCBI Taxonomy" id="1109443"/>
    <lineage>
        <taxon>Eukaryota</taxon>
        <taxon>Fungi</taxon>
        <taxon>Dikarya</taxon>
        <taxon>Basidiomycota</taxon>
        <taxon>Agaricomycotina</taxon>
        <taxon>Agaricomycetes</taxon>
        <taxon>Sebacinales</taxon>
        <taxon>Serendipitaceae</taxon>
        <taxon>Serendipita</taxon>
    </lineage>
</organism>
<dbReference type="OrthoDB" id="426718at2759"/>
<proteinExistence type="inferred from homology"/>
<evidence type="ECO:0000256" key="4">
    <source>
        <dbReference type="ARBA" id="ARBA00048461"/>
    </source>
</evidence>
<keyword evidence="1" id="KW-1015">Disulfide bond</keyword>
<dbReference type="STRING" id="1109443.G4TR52"/>
<dbReference type="PANTHER" id="PTHR45856">
    <property type="entry name" value="ALPHA/BETA-HYDROLASES SUPERFAMILY PROTEIN"/>
    <property type="match status" value="1"/>
</dbReference>
<gene>
    <name evidence="7" type="ORF">PIIN_07749</name>
</gene>
<dbReference type="EMBL" id="CAFZ01000253">
    <property type="protein sequence ID" value="CCA73795.1"/>
    <property type="molecule type" value="Genomic_DNA"/>
</dbReference>
<feature type="chain" id="PRO_5003469017" evidence="5">
    <location>
        <begin position="22"/>
        <end position="299"/>
    </location>
</feature>
<dbReference type="AlphaFoldDB" id="G4TR52"/>
<accession>G4TR52</accession>
<dbReference type="InterPro" id="IPR051218">
    <property type="entry name" value="Sec_MonoDiacylglyc_Lipase"/>
</dbReference>
<dbReference type="PANTHER" id="PTHR45856:SF25">
    <property type="entry name" value="FUNGAL LIPASE-LIKE DOMAIN-CONTAINING PROTEIN"/>
    <property type="match status" value="1"/>
</dbReference>
<dbReference type="GO" id="GO:0006629">
    <property type="term" value="P:lipid metabolic process"/>
    <property type="evidence" value="ECO:0007669"/>
    <property type="project" value="InterPro"/>
</dbReference>
<evidence type="ECO:0000256" key="5">
    <source>
        <dbReference type="SAM" id="SignalP"/>
    </source>
</evidence>
<evidence type="ECO:0000256" key="3">
    <source>
        <dbReference type="ARBA" id="ARBA00047591"/>
    </source>
</evidence>
<dbReference type="eggNOG" id="KOG4569">
    <property type="taxonomic scope" value="Eukaryota"/>
</dbReference>
<dbReference type="Proteomes" id="UP000007148">
    <property type="component" value="Unassembled WGS sequence"/>
</dbReference>
<dbReference type="SUPFAM" id="SSF53474">
    <property type="entry name" value="alpha/beta-Hydrolases"/>
    <property type="match status" value="1"/>
</dbReference>
<dbReference type="CDD" id="cd00519">
    <property type="entry name" value="Lipase_3"/>
    <property type="match status" value="1"/>
</dbReference>
<evidence type="ECO:0000259" key="6">
    <source>
        <dbReference type="Pfam" id="PF01764"/>
    </source>
</evidence>
<dbReference type="HOGENOM" id="CLU_032957_9_1_1"/>
<feature type="domain" description="Fungal lipase-type" evidence="6">
    <location>
        <begin position="98"/>
        <end position="238"/>
    </location>
</feature>
<dbReference type="InParanoid" id="G4TR52"/>
<name>G4TR52_SERID</name>
<evidence type="ECO:0000256" key="1">
    <source>
        <dbReference type="ARBA" id="ARBA00023157"/>
    </source>
</evidence>
<dbReference type="OMA" id="IQNWIEN"/>
<dbReference type="Gene3D" id="3.40.50.1820">
    <property type="entry name" value="alpha/beta hydrolase"/>
    <property type="match status" value="1"/>
</dbReference>
<sequence length="299" mass="31774">MLRLSFLSLIYVLATLLTVRAGPLVERQLSTLTTAQINSFNPYALFAKSAYCDPATTQAWSCTSCSQLTGFKTVASGGNGGSVQYWYVGYYPTFSSIVVGYQGTDPSKFEAILTDLSFIPITPSQSLFPGLPSAAKVHGGFLNAYTASQAAVLAAIQQAASTYGTKKVTFIGHSLGGALSVISAASMKLRLGSSYTFKVVTYGSPRIGDRDWASWVDSNLDITRIGNKKDPVPILPGRSLGFQHSKGEIHIRNSDSAWVNCPGNDNTASGCTIADTPNILVSNVMDHLGPYNGITIDGC</sequence>
<comment type="caution">
    <text evidence="7">The sequence shown here is derived from an EMBL/GenBank/DDBJ whole genome shotgun (WGS) entry which is preliminary data.</text>
</comment>
<comment type="similarity">
    <text evidence="2">Belongs to the AB hydrolase superfamily. Lipase family. Class 3 subfamily.</text>
</comment>
<keyword evidence="8" id="KW-1185">Reference proteome</keyword>
<evidence type="ECO:0000313" key="8">
    <source>
        <dbReference type="Proteomes" id="UP000007148"/>
    </source>
</evidence>
<reference evidence="7 8" key="1">
    <citation type="journal article" date="2011" name="PLoS Pathog.">
        <title>Endophytic Life Strategies Decoded by Genome and Transcriptome Analyses of the Mutualistic Root Symbiont Piriformospora indica.</title>
        <authorList>
            <person name="Zuccaro A."/>
            <person name="Lahrmann U."/>
            <person name="Guldener U."/>
            <person name="Langen G."/>
            <person name="Pfiffi S."/>
            <person name="Biedenkopf D."/>
            <person name="Wong P."/>
            <person name="Samans B."/>
            <person name="Grimm C."/>
            <person name="Basiewicz M."/>
            <person name="Murat C."/>
            <person name="Martin F."/>
            <person name="Kogel K.H."/>
        </authorList>
    </citation>
    <scope>NUCLEOTIDE SEQUENCE [LARGE SCALE GENOMIC DNA]</scope>
    <source>
        <strain evidence="7 8">DSM 11827</strain>
    </source>
</reference>
<dbReference type="InterPro" id="IPR002921">
    <property type="entry name" value="Fungal_lipase-type"/>
</dbReference>
<keyword evidence="5" id="KW-0732">Signal</keyword>
<comment type="catalytic activity">
    <reaction evidence="4">
        <text>a monoacylglycerol + H2O = glycerol + a fatty acid + H(+)</text>
        <dbReference type="Rhea" id="RHEA:15245"/>
        <dbReference type="ChEBI" id="CHEBI:15377"/>
        <dbReference type="ChEBI" id="CHEBI:15378"/>
        <dbReference type="ChEBI" id="CHEBI:17408"/>
        <dbReference type="ChEBI" id="CHEBI:17754"/>
        <dbReference type="ChEBI" id="CHEBI:28868"/>
    </reaction>
</comment>